<proteinExistence type="predicted"/>
<dbReference type="Proteomes" id="UP001154255">
    <property type="component" value="Unassembled WGS sequence"/>
</dbReference>
<feature type="compositionally biased region" description="Basic and acidic residues" evidence="1">
    <location>
        <begin position="198"/>
        <end position="224"/>
    </location>
</feature>
<protein>
    <submittedName>
        <fullName evidence="3">Uncharacterized protein</fullName>
    </submittedName>
</protein>
<evidence type="ECO:0000256" key="1">
    <source>
        <dbReference type="SAM" id="MobiDB-lite"/>
    </source>
</evidence>
<keyword evidence="5" id="KW-1185">Reference proteome</keyword>
<sequence length="224" mass="24212">MRSYAALMATMLLLSGCSGFDRFLDDTVRLPGSNPEAPQGNSENMMKVRGETVASTPILPQGENIWPSRPPALPTLSDVANDEQSFSLSDYSHAFGADEDVVKHEQGQNHSLPSDFPEDGDLSAGEKNLIKHGAAINTLKIDEGALPDHIDDHAPKYIEKNMNDAPIIIPNGDGTNTVINSMGKVSIVPDSKTSKSKNNKDKSESTSKANSDHSNDQKEKKIIK</sequence>
<dbReference type="EMBL" id="CAMXCS010000001">
    <property type="protein sequence ID" value="CAI3926658.1"/>
    <property type="molecule type" value="Genomic_DNA"/>
</dbReference>
<dbReference type="AlphaFoldDB" id="A0A9W4X997"/>
<dbReference type="Proteomes" id="UP001154259">
    <property type="component" value="Unassembled WGS sequence"/>
</dbReference>
<evidence type="ECO:0000313" key="3">
    <source>
        <dbReference type="EMBL" id="CAI3934186.1"/>
    </source>
</evidence>
<name>A0A9W4X997_9PROT</name>
<dbReference type="PROSITE" id="PS51257">
    <property type="entry name" value="PROKAR_LIPOPROTEIN"/>
    <property type="match status" value="1"/>
</dbReference>
<gene>
    <name evidence="2" type="ORF">R53529_LOCUS272</name>
    <name evidence="3" type="ORF">R53530_LOCUS829</name>
</gene>
<organism evidence="3 4">
    <name type="scientific">Commensalibacter communis</name>
    <dbReference type="NCBI Taxonomy" id="2972786"/>
    <lineage>
        <taxon>Bacteria</taxon>
        <taxon>Pseudomonadati</taxon>
        <taxon>Pseudomonadota</taxon>
        <taxon>Alphaproteobacteria</taxon>
        <taxon>Acetobacterales</taxon>
        <taxon>Acetobacteraceae</taxon>
    </lineage>
</organism>
<dbReference type="RefSeq" id="WP_271788726.1">
    <property type="nucleotide sequence ID" value="NZ_CAMXCL010000001.1"/>
</dbReference>
<evidence type="ECO:0000313" key="4">
    <source>
        <dbReference type="Proteomes" id="UP001154255"/>
    </source>
</evidence>
<reference evidence="3" key="1">
    <citation type="submission" date="2022-10" db="EMBL/GenBank/DDBJ databases">
        <authorList>
            <person name="Botero Cardona J."/>
        </authorList>
    </citation>
    <scope>NUCLEOTIDE SEQUENCE</scope>
    <source>
        <strain evidence="3">LMG 31819</strain>
        <strain evidence="2">R-53529</strain>
    </source>
</reference>
<dbReference type="EMBL" id="CAMXCM010000001">
    <property type="protein sequence ID" value="CAI3934186.1"/>
    <property type="molecule type" value="Genomic_DNA"/>
</dbReference>
<evidence type="ECO:0000313" key="2">
    <source>
        <dbReference type="EMBL" id="CAI3926658.1"/>
    </source>
</evidence>
<comment type="caution">
    <text evidence="3">The sequence shown here is derived from an EMBL/GenBank/DDBJ whole genome shotgun (WGS) entry which is preliminary data.</text>
</comment>
<accession>A0A9W4X997</accession>
<feature type="region of interest" description="Disordered" evidence="1">
    <location>
        <begin position="183"/>
        <end position="224"/>
    </location>
</feature>
<evidence type="ECO:0000313" key="5">
    <source>
        <dbReference type="Proteomes" id="UP001154259"/>
    </source>
</evidence>